<feature type="region of interest" description="Disordered" evidence="2">
    <location>
        <begin position="742"/>
        <end position="768"/>
    </location>
</feature>
<evidence type="ECO:0000313" key="3">
    <source>
        <dbReference type="EMBL" id="PWA00219.1"/>
    </source>
</evidence>
<gene>
    <name evidence="3" type="ORF">BB558_003739</name>
</gene>
<comment type="caution">
    <text evidence="3">The sequence shown here is derived from an EMBL/GenBank/DDBJ whole genome shotgun (WGS) entry which is preliminary data.</text>
</comment>
<sequence length="1004" mass="113502">MSGKKRRSRPNYKRKSRSSNPKHIKTSSSQNSPDLSSSQPQWTNKKTPQNSSWLMSGIYSTIELLKLNNLYSSRFSISNIISKNKNEDIPQPTQIIHDTQQTPDSLHERSTNTSSPQQIPDSIQNTPDPLSQHPENFSNSEQILQSYAIINSSQSPFEEKEFLQFSQYSHNQLYQSFLKLQKKNQELEEENRLRKLVCSEFQSQLQNEIESKEEARLAACRKYNSLNNKLSDQIKELENENNHLLSRIEILVTQLTDIGNHWMFNLNHSVSCDFSDNYSENETDEHDISGEDYSSTSAPLKTSSTNNNESLSDSQSELEDDENMGSDSELYPEENNISFSSGFVFSFNLEDPKTADFHSDYESDHSALIASELDTDGDADTETDAETDTETDSDFMKNNKPYQESKLPSNDNSNKSKLIPTTSFKPASDFSIHSLEFCSYKNNQLPANRDKISKSKKRFSAEDEDANTLSPLSEDCDFTNKVLDNIIKDNDELEQFQPILKPQSDFSDHKKLPKDLNSENDDSSFEKNFFTKKQLIDLESENLQVDPVQAFLRFLRMSNENLASQLGDTKWVGLDNTLFETLYPNEDPSSQTDSYEPFTQTVPKLNTTCQFRKHISQLSKEERVGRFVRTASYHLVHAVFSNASLVSLILLIEHWSHSYGVSKYDTAKICSVVEAIIELAEWELLKSNNTAGSEYPDITDKTSESVLNFSDCSRASSPTIVSSSAPHTIPNNFVQRSCLRKNRVPNSPNTKKPSLSLRQSSESHFNNMDPDGDCVKTFPLTTSAMLILRWYLLNTVDKIELLDLLGSFCMVSDLRSTIFGNLIVLLSQKDIIDPKPQTPNIQLSNDHISRSVSELHRFIKIKQTYENLTFKASTPKAGASFLQKFGLGSIPDGPDGDKPLHDNKQTNKGFSKGTNVGSFKPHFKIFSENIGSELSSHSSFLFSDYLSKDGKCNSIKRSGSESGRHSVGTFKIRNSFYLNSSGNSTSDLPLESSETRKHVSFVID</sequence>
<dbReference type="AlphaFoldDB" id="A0A2U1J5C4"/>
<keyword evidence="4" id="KW-1185">Reference proteome</keyword>
<evidence type="ECO:0000256" key="1">
    <source>
        <dbReference type="SAM" id="Coils"/>
    </source>
</evidence>
<keyword evidence="1" id="KW-0175">Coiled coil</keyword>
<reference evidence="3 4" key="1">
    <citation type="journal article" date="2018" name="MBio">
        <title>Comparative Genomics Reveals the Core Gene Toolbox for the Fungus-Insect Symbiosis.</title>
        <authorList>
            <person name="Wang Y."/>
            <person name="Stata M."/>
            <person name="Wang W."/>
            <person name="Stajich J.E."/>
            <person name="White M.M."/>
            <person name="Moncalvo J.M."/>
        </authorList>
    </citation>
    <scope>NUCLEOTIDE SEQUENCE [LARGE SCALE GENOMIC DNA]</scope>
    <source>
        <strain evidence="3 4">AUS-126-30</strain>
    </source>
</reference>
<feature type="compositionally biased region" description="Basic residues" evidence="2">
    <location>
        <begin position="1"/>
        <end position="25"/>
    </location>
</feature>
<evidence type="ECO:0000256" key="2">
    <source>
        <dbReference type="SAM" id="MobiDB-lite"/>
    </source>
</evidence>
<feature type="compositionally biased region" description="Polar residues" evidence="2">
    <location>
        <begin position="744"/>
        <end position="766"/>
    </location>
</feature>
<protein>
    <submittedName>
        <fullName evidence="3">Uncharacterized protein</fullName>
    </submittedName>
</protein>
<feature type="region of interest" description="Disordered" evidence="2">
    <location>
        <begin position="891"/>
        <end position="913"/>
    </location>
</feature>
<accession>A0A2U1J5C4</accession>
<organism evidence="3 4">
    <name type="scientific">Smittium angustum</name>
    <dbReference type="NCBI Taxonomy" id="133377"/>
    <lineage>
        <taxon>Eukaryota</taxon>
        <taxon>Fungi</taxon>
        <taxon>Fungi incertae sedis</taxon>
        <taxon>Zoopagomycota</taxon>
        <taxon>Kickxellomycotina</taxon>
        <taxon>Harpellomycetes</taxon>
        <taxon>Harpellales</taxon>
        <taxon>Legeriomycetaceae</taxon>
        <taxon>Smittium</taxon>
    </lineage>
</organism>
<feature type="compositionally biased region" description="Basic and acidic residues" evidence="2">
    <location>
        <begin position="895"/>
        <end position="905"/>
    </location>
</feature>
<feature type="compositionally biased region" description="Low complexity" evidence="2">
    <location>
        <begin position="27"/>
        <end position="41"/>
    </location>
</feature>
<feature type="compositionally biased region" description="Polar residues" evidence="2">
    <location>
        <begin position="400"/>
        <end position="420"/>
    </location>
</feature>
<evidence type="ECO:0000313" key="4">
    <source>
        <dbReference type="Proteomes" id="UP000245591"/>
    </source>
</evidence>
<feature type="coiled-coil region" evidence="1">
    <location>
        <begin position="220"/>
        <end position="254"/>
    </location>
</feature>
<dbReference type="Proteomes" id="UP000245591">
    <property type="component" value="Unassembled WGS sequence"/>
</dbReference>
<proteinExistence type="predicted"/>
<feature type="compositionally biased region" description="Basic and acidic residues" evidence="2">
    <location>
        <begin position="506"/>
        <end position="517"/>
    </location>
</feature>
<feature type="compositionally biased region" description="Polar residues" evidence="2">
    <location>
        <begin position="292"/>
        <end position="305"/>
    </location>
</feature>
<feature type="region of interest" description="Disordered" evidence="2">
    <location>
        <begin position="279"/>
        <end position="333"/>
    </location>
</feature>
<feature type="region of interest" description="Disordered" evidence="2">
    <location>
        <begin position="1"/>
        <end position="50"/>
    </location>
</feature>
<feature type="region of interest" description="Disordered" evidence="2">
    <location>
        <begin position="500"/>
        <end position="523"/>
    </location>
</feature>
<feature type="compositionally biased region" description="Polar residues" evidence="2">
    <location>
        <begin position="111"/>
        <end position="136"/>
    </location>
</feature>
<name>A0A2U1J5C4_SMIAN</name>
<feature type="compositionally biased region" description="Low complexity" evidence="2">
    <location>
        <begin position="306"/>
        <end position="315"/>
    </location>
</feature>
<feature type="compositionally biased region" description="Acidic residues" evidence="2">
    <location>
        <begin position="373"/>
        <end position="393"/>
    </location>
</feature>
<feature type="region of interest" description="Disordered" evidence="2">
    <location>
        <begin position="100"/>
        <end position="136"/>
    </location>
</feature>
<dbReference type="EMBL" id="MBFU01000352">
    <property type="protein sequence ID" value="PWA00219.1"/>
    <property type="molecule type" value="Genomic_DNA"/>
</dbReference>
<feature type="region of interest" description="Disordered" evidence="2">
    <location>
        <begin position="371"/>
        <end position="420"/>
    </location>
</feature>